<dbReference type="KEGG" id="nvn:NVIE_002820"/>
<name>A0A060HFW5_9ARCH</name>
<dbReference type="GeneID" id="74945541"/>
<evidence type="ECO:0000313" key="1">
    <source>
        <dbReference type="EMBL" id="AIC14468.1"/>
    </source>
</evidence>
<dbReference type="HOGENOM" id="CLU_2712979_0_0_2"/>
<keyword evidence="2" id="KW-1185">Reference proteome</keyword>
<dbReference type="EMBL" id="CP007536">
    <property type="protein sequence ID" value="AIC14468.1"/>
    <property type="molecule type" value="Genomic_DNA"/>
</dbReference>
<accession>A0A060HFW5</accession>
<protein>
    <recommendedName>
        <fullName evidence="3">CopG family transcriptional regulator</fullName>
    </recommendedName>
</protein>
<dbReference type="Proteomes" id="UP000027093">
    <property type="component" value="Chromosome"/>
</dbReference>
<dbReference type="AlphaFoldDB" id="A0A060HFW5"/>
<organism evidence="1 2">
    <name type="scientific">Nitrososphaera viennensis EN76</name>
    <dbReference type="NCBI Taxonomy" id="926571"/>
    <lineage>
        <taxon>Archaea</taxon>
        <taxon>Nitrososphaerota</taxon>
        <taxon>Nitrososphaeria</taxon>
        <taxon>Nitrososphaerales</taxon>
        <taxon>Nitrososphaeraceae</taxon>
        <taxon>Nitrososphaera</taxon>
    </lineage>
</organism>
<dbReference type="STRING" id="926571.NVIE_002820"/>
<evidence type="ECO:0008006" key="3">
    <source>
        <dbReference type="Google" id="ProtNLM"/>
    </source>
</evidence>
<dbReference type="RefSeq" id="WP_075053682.1">
    <property type="nucleotide sequence ID" value="NZ_CP007536.1"/>
</dbReference>
<evidence type="ECO:0000313" key="2">
    <source>
        <dbReference type="Proteomes" id="UP000027093"/>
    </source>
</evidence>
<gene>
    <name evidence="1" type="ORF">NVIE_002820</name>
</gene>
<sequence length="72" mass="8409">MTTISVRVSEKEKAALRRHGKISKVVKEAINLYLDSARSRETFKRLKELQQAENITTTTREEAALIREDRHR</sequence>
<reference evidence="1 2" key="1">
    <citation type="journal article" date="2014" name="Int. J. Syst. Evol. Microbiol.">
        <title>Nitrososphaera viennensis gen. nov., sp. nov., an aerobic and mesophilic, ammonia-oxidizing archaeon from soil and a member of the archaeal phylum Thaumarchaeota.</title>
        <authorList>
            <person name="Stieglmeier M."/>
            <person name="Klingl A."/>
            <person name="Alves R.J."/>
            <person name="Rittmann S.K."/>
            <person name="Melcher M."/>
            <person name="Leisch N."/>
            <person name="Schleper C."/>
        </authorList>
    </citation>
    <scope>NUCLEOTIDE SEQUENCE [LARGE SCALE GENOMIC DNA]</scope>
    <source>
        <strain evidence="1">EN76</strain>
    </source>
</reference>
<proteinExistence type="predicted"/>